<gene>
    <name evidence="9" type="ORF">RG540_PA09220</name>
</gene>
<keyword evidence="4" id="KW-0804">Transcription</keyword>
<dbReference type="SUPFAM" id="SSF53850">
    <property type="entry name" value="Periplasmic binding protein-like II"/>
    <property type="match status" value="1"/>
</dbReference>
<keyword evidence="10" id="KW-1185">Reference proteome</keyword>
<dbReference type="CDD" id="cd05466">
    <property type="entry name" value="PBP2_LTTR_substrate"/>
    <property type="match status" value="1"/>
</dbReference>
<dbReference type="FunFam" id="1.10.10.10:FF:000001">
    <property type="entry name" value="LysR family transcriptional regulator"/>
    <property type="match status" value="1"/>
</dbReference>
<dbReference type="InterPro" id="IPR000847">
    <property type="entry name" value="LysR_HTH_N"/>
</dbReference>
<evidence type="ECO:0000256" key="4">
    <source>
        <dbReference type="ARBA" id="ARBA00023163"/>
    </source>
</evidence>
<dbReference type="Pfam" id="PF00126">
    <property type="entry name" value="HTH_1"/>
    <property type="match status" value="1"/>
</dbReference>
<dbReference type="AlphaFoldDB" id="A0A068SZK7"/>
<evidence type="ECO:0000313" key="9">
    <source>
        <dbReference type="EMBL" id="CDN51598.1"/>
    </source>
</evidence>
<keyword evidence="3" id="KW-0238">DNA-binding</keyword>
<dbReference type="InterPro" id="IPR036390">
    <property type="entry name" value="WH_DNA-bd_sf"/>
</dbReference>
<reference evidence="10" key="1">
    <citation type="journal article" date="2014" name="BMC Genomics">
        <title>Genome sequencing of two Neorhizobium galegae strains reveals a noeT gene responsible for the unusual acetylation of the nodulation factors.</title>
        <authorList>
            <person name="Osterman J."/>
            <person name="Marsh J."/>
            <person name="Laine P.K."/>
            <person name="Zeng Z."/>
            <person name="Alatalo E."/>
            <person name="Sullivan J.T."/>
            <person name="Young J.P."/>
            <person name="Thomas-Oates J."/>
            <person name="Paulin L."/>
            <person name="Lindstrom K."/>
        </authorList>
    </citation>
    <scope>NUCLEOTIDE SEQUENCE [LARGE SCALE GENOMIC DNA]</scope>
    <source>
        <strain evidence="10">HAMBI 540</strain>
    </source>
</reference>
<evidence type="ECO:0000256" key="1">
    <source>
        <dbReference type="ARBA" id="ARBA00009437"/>
    </source>
</evidence>
<dbReference type="Gene3D" id="1.10.10.10">
    <property type="entry name" value="Winged helix-like DNA-binding domain superfamily/Winged helix DNA-binding domain"/>
    <property type="match status" value="1"/>
</dbReference>
<dbReference type="GO" id="GO:0003700">
    <property type="term" value="F:DNA-binding transcription factor activity"/>
    <property type="evidence" value="ECO:0007669"/>
    <property type="project" value="InterPro"/>
</dbReference>
<dbReference type="OrthoDB" id="7840053at2"/>
<evidence type="ECO:0000256" key="5">
    <source>
        <dbReference type="ARBA" id="ARBA00054626"/>
    </source>
</evidence>
<evidence type="ECO:0000256" key="6">
    <source>
        <dbReference type="ARBA" id="ARBA00067332"/>
    </source>
</evidence>
<dbReference type="PANTHER" id="PTHR30419">
    <property type="entry name" value="HTH-TYPE TRANSCRIPTIONAL REGULATOR YBHD"/>
    <property type="match status" value="1"/>
</dbReference>
<dbReference type="Proteomes" id="UP000028181">
    <property type="component" value="Plasmid pHAMBI540a"/>
</dbReference>
<protein>
    <recommendedName>
        <fullName evidence="6">HTH-type transcriptional regulator TtuA</fullName>
    </recommendedName>
    <alternativeName>
        <fullName evidence="7">Tartrate utilization transcriptional regulator</fullName>
    </alternativeName>
</protein>
<keyword evidence="2" id="KW-0805">Transcription regulation</keyword>
<keyword evidence="9" id="KW-0614">Plasmid</keyword>
<comment type="function">
    <text evidence="5">Transcriptional regulator of the ttuABCDE tartrate utilization operon.</text>
</comment>
<dbReference type="PROSITE" id="PS50931">
    <property type="entry name" value="HTH_LYSR"/>
    <property type="match status" value="1"/>
</dbReference>
<dbReference type="InterPro" id="IPR050950">
    <property type="entry name" value="HTH-type_LysR_regulators"/>
</dbReference>
<dbReference type="HOGENOM" id="CLU_039613_6_1_5"/>
<name>A0A068SZK7_NEOGA</name>
<dbReference type="GO" id="GO:0005829">
    <property type="term" value="C:cytosol"/>
    <property type="evidence" value="ECO:0007669"/>
    <property type="project" value="TreeGrafter"/>
</dbReference>
<evidence type="ECO:0000256" key="7">
    <source>
        <dbReference type="ARBA" id="ARBA00083243"/>
    </source>
</evidence>
<dbReference type="Pfam" id="PF03466">
    <property type="entry name" value="LysR_substrate"/>
    <property type="match status" value="1"/>
</dbReference>
<dbReference type="eggNOG" id="COG0583">
    <property type="taxonomic scope" value="Bacteria"/>
</dbReference>
<evidence type="ECO:0000256" key="2">
    <source>
        <dbReference type="ARBA" id="ARBA00023015"/>
    </source>
</evidence>
<proteinExistence type="inferred from homology"/>
<dbReference type="PATRIC" id="fig|1028800.3.peg.5552"/>
<accession>A0A068SZK7</accession>
<geneLocation type="plasmid" evidence="10">
    <name>II</name>
</geneLocation>
<feature type="domain" description="HTH lysR-type" evidence="8">
    <location>
        <begin position="4"/>
        <end position="60"/>
    </location>
</feature>
<dbReference type="SUPFAM" id="SSF46785">
    <property type="entry name" value="Winged helix' DNA-binding domain"/>
    <property type="match status" value="1"/>
</dbReference>
<sequence length="302" mass="33115">MFNITLRRMEVLVAVVEEGSFAAAADRFGIAQPSVSAHIMAIEKEIGGQIFVRRRGRKPLLTEIGQSVLQHAREFLAEADDMRADVVKIRGETGQQVILSCQRSLANFVLRKDLTGFAIARPDIQLVLRIGKQEDVFSEVRDGVADVGCFLGNEDLRGVRAETIGREKLVLIASPNHPLAHRKRVKPQDVARYDFVGPPPSSLFGRGVSKLLANAGISHVKVAAQATEYQFLREFVVAGVGIACSLERSVAADLERGELVKVDLAGDELSFDVRQIASIRRPLSKPASDLMDFLRSRHQAPG</sequence>
<evidence type="ECO:0000259" key="8">
    <source>
        <dbReference type="PROSITE" id="PS50931"/>
    </source>
</evidence>
<dbReference type="PANTHER" id="PTHR30419:SF2">
    <property type="entry name" value="LYSR FAMILY TRANSCRIPTIONAL REGULATOR"/>
    <property type="match status" value="1"/>
</dbReference>
<dbReference type="GeneID" id="24260861"/>
<comment type="similarity">
    <text evidence="1">Belongs to the LysR transcriptional regulatory family.</text>
</comment>
<dbReference type="RefSeq" id="WP_041365125.1">
    <property type="nucleotide sequence ID" value="NZ_HG938354.1"/>
</dbReference>
<dbReference type="KEGG" id="ngg:RG540_PA09220"/>
<evidence type="ECO:0000313" key="10">
    <source>
        <dbReference type="Proteomes" id="UP000028181"/>
    </source>
</evidence>
<evidence type="ECO:0000256" key="3">
    <source>
        <dbReference type="ARBA" id="ARBA00023125"/>
    </source>
</evidence>
<dbReference type="InterPro" id="IPR036388">
    <property type="entry name" value="WH-like_DNA-bd_sf"/>
</dbReference>
<dbReference type="InterPro" id="IPR005119">
    <property type="entry name" value="LysR_subst-bd"/>
</dbReference>
<dbReference type="PRINTS" id="PR00039">
    <property type="entry name" value="HTHLYSR"/>
</dbReference>
<organism evidence="9 10">
    <name type="scientific">Neorhizobium galegae bv. orientalis str. HAMBI 540</name>
    <dbReference type="NCBI Taxonomy" id="1028800"/>
    <lineage>
        <taxon>Bacteria</taxon>
        <taxon>Pseudomonadati</taxon>
        <taxon>Pseudomonadota</taxon>
        <taxon>Alphaproteobacteria</taxon>
        <taxon>Hyphomicrobiales</taxon>
        <taxon>Rhizobiaceae</taxon>
        <taxon>Rhizobium/Agrobacterium group</taxon>
        <taxon>Neorhizobium</taxon>
    </lineage>
</organism>
<dbReference type="GO" id="GO:0003677">
    <property type="term" value="F:DNA binding"/>
    <property type="evidence" value="ECO:0007669"/>
    <property type="project" value="UniProtKB-KW"/>
</dbReference>
<dbReference type="Gene3D" id="3.40.190.290">
    <property type="match status" value="1"/>
</dbReference>
<dbReference type="EMBL" id="HG938354">
    <property type="protein sequence ID" value="CDN51598.1"/>
    <property type="molecule type" value="Genomic_DNA"/>
</dbReference>